<organism evidence="5 6">
    <name type="scientific">Geochorda subterranea</name>
    <dbReference type="NCBI Taxonomy" id="3109564"/>
    <lineage>
        <taxon>Bacteria</taxon>
        <taxon>Bacillati</taxon>
        <taxon>Bacillota</taxon>
        <taxon>Limnochordia</taxon>
        <taxon>Limnochordales</taxon>
        <taxon>Geochordaceae</taxon>
        <taxon>Geochorda</taxon>
    </lineage>
</organism>
<dbReference type="PROSITE" id="PS00196">
    <property type="entry name" value="COPPER_BLUE"/>
    <property type="match status" value="1"/>
</dbReference>
<accession>A0ABZ1BS93</accession>
<evidence type="ECO:0000313" key="5">
    <source>
        <dbReference type="EMBL" id="WRP15346.1"/>
    </source>
</evidence>
<dbReference type="Gene3D" id="2.60.40.420">
    <property type="entry name" value="Cupredoxins - blue copper proteins"/>
    <property type="match status" value="1"/>
</dbReference>
<dbReference type="InterPro" id="IPR028871">
    <property type="entry name" value="BlueCu_1_BS"/>
</dbReference>
<dbReference type="Pfam" id="PF13473">
    <property type="entry name" value="Cupredoxin_1"/>
    <property type="match status" value="1"/>
</dbReference>
<protein>
    <submittedName>
        <fullName evidence="5">Cupredoxin domain-containing protein</fullName>
    </submittedName>
</protein>
<dbReference type="InterPro" id="IPR050845">
    <property type="entry name" value="Cu-binding_ET"/>
</dbReference>
<dbReference type="Proteomes" id="UP001333102">
    <property type="component" value="Chromosome"/>
</dbReference>
<name>A0ABZ1BS93_9FIRM</name>
<feature type="domain" description="EfeO-type cupredoxin-like" evidence="4">
    <location>
        <begin position="45"/>
        <end position="145"/>
    </location>
</feature>
<keyword evidence="2" id="KW-0186">Copper</keyword>
<sequence length="147" mass="14757">MVVVAACGGSSQPSSTSSTSGPSSSASAPAPSTSTGPSASSGSSGSQTSASGEIEIIATDEAGQFRFVPDRIEVRPGQTISLRVVNQGASAHDLAVPDLGVETGQIDPGQEATLTLTAPSTPGQYRFICTIPGHEQLGMRGTLVVQR</sequence>
<evidence type="ECO:0000256" key="2">
    <source>
        <dbReference type="ARBA" id="ARBA00023008"/>
    </source>
</evidence>
<evidence type="ECO:0000256" key="3">
    <source>
        <dbReference type="SAM" id="MobiDB-lite"/>
    </source>
</evidence>
<dbReference type="PANTHER" id="PTHR38439:SF3">
    <property type="entry name" value="COPPER-RESISTANT CUPROPROTEIN COPI"/>
    <property type="match status" value="1"/>
</dbReference>
<evidence type="ECO:0000313" key="6">
    <source>
        <dbReference type="Proteomes" id="UP001333102"/>
    </source>
</evidence>
<keyword evidence="1" id="KW-0479">Metal-binding</keyword>
<evidence type="ECO:0000256" key="1">
    <source>
        <dbReference type="ARBA" id="ARBA00022723"/>
    </source>
</evidence>
<feature type="compositionally biased region" description="Low complexity" evidence="3">
    <location>
        <begin position="8"/>
        <end position="52"/>
    </location>
</feature>
<dbReference type="SUPFAM" id="SSF49503">
    <property type="entry name" value="Cupredoxins"/>
    <property type="match status" value="1"/>
</dbReference>
<dbReference type="InterPro" id="IPR008972">
    <property type="entry name" value="Cupredoxin"/>
</dbReference>
<feature type="region of interest" description="Disordered" evidence="3">
    <location>
        <begin position="1"/>
        <end position="55"/>
    </location>
</feature>
<dbReference type="InterPro" id="IPR028096">
    <property type="entry name" value="EfeO_Cupredoxin"/>
</dbReference>
<dbReference type="RefSeq" id="WP_324669748.1">
    <property type="nucleotide sequence ID" value="NZ_CP141614.1"/>
</dbReference>
<keyword evidence="6" id="KW-1185">Reference proteome</keyword>
<dbReference type="PANTHER" id="PTHR38439">
    <property type="entry name" value="AURACYANIN-B"/>
    <property type="match status" value="1"/>
</dbReference>
<dbReference type="EMBL" id="CP141614">
    <property type="protein sequence ID" value="WRP15346.1"/>
    <property type="molecule type" value="Genomic_DNA"/>
</dbReference>
<proteinExistence type="predicted"/>
<gene>
    <name evidence="5" type="ORF">VLY81_04045</name>
</gene>
<reference evidence="6" key="1">
    <citation type="submission" date="2023-12" db="EMBL/GenBank/DDBJ databases">
        <title>Novel isolates from deep terrestrial aquifers shed light on the physiology and ecology of the class Limnochordia.</title>
        <authorList>
            <person name="Karnachuk O.V."/>
            <person name="Lukina A.P."/>
            <person name="Avakyan M.R."/>
            <person name="Kadnikov V."/>
            <person name="Begmatov S."/>
            <person name="Beletsky A.V."/>
            <person name="Mardanov A.V."/>
            <person name="Ravin N.V."/>
        </authorList>
    </citation>
    <scope>NUCLEOTIDE SEQUENCE [LARGE SCALE GENOMIC DNA]</scope>
    <source>
        <strain evidence="6">LN</strain>
    </source>
</reference>
<evidence type="ECO:0000259" key="4">
    <source>
        <dbReference type="Pfam" id="PF13473"/>
    </source>
</evidence>